<evidence type="ECO:0000313" key="9">
    <source>
        <dbReference type="Proteomes" id="UP001202674"/>
    </source>
</evidence>
<dbReference type="InterPro" id="IPR050957">
    <property type="entry name" value="BMP_lipoprotein"/>
</dbReference>
<reference evidence="8 9" key="1">
    <citation type="journal article" date="2022" name="Syst. Appl. Microbiol.">
        <title>Natronocalculus amylovorans gen. nov., sp. nov., and Natranaeroarchaeum aerophilus sp. nov., dominant culturable amylolytic natronoarchaea from hypersaline soda lakes in southwestern Siberia.</title>
        <authorList>
            <person name="Sorokin D.Y."/>
            <person name="Elcheninov A.G."/>
            <person name="Khizhniak T.V."/>
            <person name="Koenen M."/>
            <person name="Bale N.J."/>
            <person name="Damste J.S.S."/>
            <person name="Kublanov I.V."/>
        </authorList>
    </citation>
    <scope>NUCLEOTIDE SEQUENCE [LARGE SCALE GENOMIC DNA]</scope>
    <source>
        <strain evidence="8 9">AArc-St1-1</strain>
    </source>
</reference>
<keyword evidence="5" id="KW-0472">Membrane</keyword>
<evidence type="ECO:0000256" key="6">
    <source>
        <dbReference type="ARBA" id="ARBA00023288"/>
    </source>
</evidence>
<dbReference type="InterPro" id="IPR006311">
    <property type="entry name" value="TAT_signal"/>
</dbReference>
<evidence type="ECO:0000256" key="3">
    <source>
        <dbReference type="ARBA" id="ARBA00022475"/>
    </source>
</evidence>
<dbReference type="EMBL" id="JAKRVY010000007">
    <property type="protein sequence ID" value="MCL9814436.1"/>
    <property type="molecule type" value="Genomic_DNA"/>
</dbReference>
<dbReference type="PANTHER" id="PTHR34296">
    <property type="entry name" value="TRANSCRIPTIONAL ACTIVATOR PROTEIN MED"/>
    <property type="match status" value="1"/>
</dbReference>
<dbReference type="SUPFAM" id="SSF53822">
    <property type="entry name" value="Periplasmic binding protein-like I"/>
    <property type="match status" value="1"/>
</dbReference>
<dbReference type="Pfam" id="PF02608">
    <property type="entry name" value="Bmp"/>
    <property type="match status" value="1"/>
</dbReference>
<dbReference type="InterPro" id="IPR028082">
    <property type="entry name" value="Peripla_BP_I"/>
</dbReference>
<comment type="caution">
    <text evidence="8">The sequence shown here is derived from an EMBL/GenBank/DDBJ whole genome shotgun (WGS) entry which is preliminary data.</text>
</comment>
<gene>
    <name evidence="8" type="ORF">AArcSt11_12325</name>
</gene>
<keyword evidence="9" id="KW-1185">Reference proteome</keyword>
<dbReference type="PANTHER" id="PTHR34296:SF2">
    <property type="entry name" value="ABC TRANSPORTER GUANOSINE-BINDING PROTEIN NUPN"/>
    <property type="match status" value="1"/>
</dbReference>
<evidence type="ECO:0000256" key="5">
    <source>
        <dbReference type="ARBA" id="ARBA00023136"/>
    </source>
</evidence>
<dbReference type="AlphaFoldDB" id="A0AAE3K5Z8"/>
<dbReference type="Proteomes" id="UP001202674">
    <property type="component" value="Unassembled WGS sequence"/>
</dbReference>
<organism evidence="8 9">
    <name type="scientific">Natranaeroarchaeum aerophilus</name>
    <dbReference type="NCBI Taxonomy" id="2917711"/>
    <lineage>
        <taxon>Archaea</taxon>
        <taxon>Methanobacteriati</taxon>
        <taxon>Methanobacteriota</taxon>
        <taxon>Stenosarchaea group</taxon>
        <taxon>Halobacteria</taxon>
        <taxon>Halobacteriales</taxon>
        <taxon>Natronoarchaeaceae</taxon>
        <taxon>Natranaeroarchaeum</taxon>
    </lineage>
</organism>
<dbReference type="InterPro" id="IPR003760">
    <property type="entry name" value="PnrA-like"/>
</dbReference>
<accession>A0AAE3K5Z8</accession>
<evidence type="ECO:0000313" key="8">
    <source>
        <dbReference type="EMBL" id="MCL9814436.1"/>
    </source>
</evidence>
<sequence>MAQESTSHQELGGVPARAVDRRTFLAASAGIAGIGMAGCLGNGAEGDEIAIISSDAGFDDNAFNDMALSGLQNAQEEYDFEINQIEETDTTAFGDVQVEAAETEPDLIVMVGFQHTSPLEDNAPEYPDQNWMLINDPLDEPNVASFTWANHEMSYLAGVLAGTMTTHELEHDGNENDPENAHVGFVGGEDGSLINAFEESYIAGAEWVNEEVEVSTGYIGNFSDTSVANDIATSQYQDGADIVYHAAAAAGAGAIEAAQQQGRFAIGVDADQSRTLPEFQDVIIGSAVKFIDEGTEEAAQATYEDEFDSIADEHNLLGLAEEAVDAVIGQAFEGALPEEVDQNIDEATQAIIDGDIEVPCEADGC</sequence>
<protein>
    <submittedName>
        <fullName evidence="8">BMP family protein</fullName>
    </submittedName>
</protein>
<feature type="domain" description="ABC transporter substrate-binding protein PnrA-like" evidence="7">
    <location>
        <begin position="55"/>
        <end position="360"/>
    </location>
</feature>
<evidence type="ECO:0000256" key="1">
    <source>
        <dbReference type="ARBA" id="ARBA00004193"/>
    </source>
</evidence>
<evidence type="ECO:0000256" key="4">
    <source>
        <dbReference type="ARBA" id="ARBA00022729"/>
    </source>
</evidence>
<evidence type="ECO:0000256" key="2">
    <source>
        <dbReference type="ARBA" id="ARBA00008610"/>
    </source>
</evidence>
<proteinExistence type="inferred from homology"/>
<evidence type="ECO:0000259" key="7">
    <source>
        <dbReference type="Pfam" id="PF02608"/>
    </source>
</evidence>
<keyword evidence="4" id="KW-0732">Signal</keyword>
<comment type="similarity">
    <text evidence="2">Belongs to the BMP lipoprotein family.</text>
</comment>
<comment type="subcellular location">
    <subcellularLocation>
        <location evidence="1">Cell membrane</location>
        <topology evidence="1">Lipid-anchor</topology>
    </subcellularLocation>
</comment>
<dbReference type="GO" id="GO:0005886">
    <property type="term" value="C:plasma membrane"/>
    <property type="evidence" value="ECO:0007669"/>
    <property type="project" value="UniProtKB-SubCell"/>
</dbReference>
<keyword evidence="6" id="KW-0449">Lipoprotein</keyword>
<dbReference type="RefSeq" id="WP_250597450.1">
    <property type="nucleotide sequence ID" value="NZ_JAKRVY010000007.1"/>
</dbReference>
<dbReference type="PROSITE" id="PS51318">
    <property type="entry name" value="TAT"/>
    <property type="match status" value="1"/>
</dbReference>
<dbReference type="Gene3D" id="3.40.50.2300">
    <property type="match status" value="2"/>
</dbReference>
<name>A0AAE3K5Z8_9EURY</name>
<keyword evidence="3" id="KW-1003">Cell membrane</keyword>